<dbReference type="Gene3D" id="3.40.50.1390">
    <property type="entry name" value="Resolvase, N-terminal catalytic domain"/>
    <property type="match status" value="1"/>
</dbReference>
<organism evidence="3 4">
    <name type="scientific">Nocardia abscessus</name>
    <dbReference type="NCBI Taxonomy" id="120957"/>
    <lineage>
        <taxon>Bacteria</taxon>
        <taxon>Bacillati</taxon>
        <taxon>Actinomycetota</taxon>
        <taxon>Actinomycetes</taxon>
        <taxon>Mycobacteriales</taxon>
        <taxon>Nocardiaceae</taxon>
        <taxon>Nocardia</taxon>
    </lineage>
</organism>
<dbReference type="EMBL" id="JADLRE010000011">
    <property type="protein sequence ID" value="MBF6226571.1"/>
    <property type="molecule type" value="Genomic_DNA"/>
</dbReference>
<dbReference type="InterPro" id="IPR036162">
    <property type="entry name" value="Resolvase-like_N_sf"/>
</dbReference>
<dbReference type="Proteomes" id="UP000807309">
    <property type="component" value="Unassembled WGS sequence"/>
</dbReference>
<dbReference type="SMART" id="SM00857">
    <property type="entry name" value="Resolvase"/>
    <property type="match status" value="1"/>
</dbReference>
<feature type="domain" description="Resolvase/invertase-type recombinase catalytic" evidence="2">
    <location>
        <begin position="87"/>
        <end position="196"/>
    </location>
</feature>
<reference evidence="3 4" key="1">
    <citation type="submission" date="2020-10" db="EMBL/GenBank/DDBJ databases">
        <title>Identification of Nocardia species via Next-generation sequencing and recognition of intraspecies genetic diversity.</title>
        <authorList>
            <person name="Li P."/>
            <person name="Li P."/>
            <person name="Lu B."/>
        </authorList>
    </citation>
    <scope>NUCLEOTIDE SEQUENCE [LARGE SCALE GENOMIC DNA]</scope>
    <source>
        <strain evidence="3 4">N-11</strain>
    </source>
</reference>
<proteinExistence type="predicted"/>
<comment type="caution">
    <text evidence="3">The sequence shown here is derived from an EMBL/GenBank/DDBJ whole genome shotgun (WGS) entry which is preliminary data.</text>
</comment>
<dbReference type="CDD" id="cd03768">
    <property type="entry name" value="SR_ResInv"/>
    <property type="match status" value="1"/>
</dbReference>
<evidence type="ECO:0000313" key="4">
    <source>
        <dbReference type="Proteomes" id="UP000807309"/>
    </source>
</evidence>
<gene>
    <name evidence="3" type="ORF">IU470_15850</name>
</gene>
<dbReference type="Pfam" id="PF00239">
    <property type="entry name" value="Resolvase"/>
    <property type="match status" value="1"/>
</dbReference>
<evidence type="ECO:0000256" key="1">
    <source>
        <dbReference type="SAM" id="MobiDB-lite"/>
    </source>
</evidence>
<evidence type="ECO:0000259" key="2">
    <source>
        <dbReference type="SMART" id="SM00857"/>
    </source>
</evidence>
<dbReference type="SUPFAM" id="SSF53041">
    <property type="entry name" value="Resolvase-like"/>
    <property type="match status" value="1"/>
</dbReference>
<feature type="region of interest" description="Disordered" evidence="1">
    <location>
        <begin position="201"/>
        <end position="233"/>
    </location>
</feature>
<name>A0ABS0C9T2_9NOCA</name>
<protein>
    <submittedName>
        <fullName evidence="3">Recombinase family protein</fullName>
    </submittedName>
</protein>
<dbReference type="InterPro" id="IPR056911">
    <property type="entry name" value="Phage_Znf_bind_put"/>
</dbReference>
<keyword evidence="4" id="KW-1185">Reference proteome</keyword>
<dbReference type="Pfam" id="PF24623">
    <property type="entry name" value="Phage_zn_bind_8"/>
    <property type="match status" value="1"/>
</dbReference>
<evidence type="ECO:0000313" key="3">
    <source>
        <dbReference type="EMBL" id="MBF6226571.1"/>
    </source>
</evidence>
<dbReference type="InterPro" id="IPR006119">
    <property type="entry name" value="Resolv_N"/>
</dbReference>
<sequence>MELTPEQAAAAVEHHRCPNCDAPAGSACRTRSGKTAAKYHTPRFVLVPALREELDVPVPADHRPGQTWTHGPTLTVVPTPATERPVRIGYARTSAARQELAGQLEALRMAQCHKIFHEQISTRVRVRPELEKALALARRFKEAAPDTPVVFTVHELKRLARNAAELITLSAELQAGGIQQFHDVRLDFAACATARRVVRPGMAGPSLRGHGHGAAGRPDRPASPAQRAVVPRSVSVGEVRMRRRVRASR</sequence>
<dbReference type="RefSeq" id="WP_195033685.1">
    <property type="nucleotide sequence ID" value="NZ_JADLRE010000011.1"/>
</dbReference>
<accession>A0ABS0C9T2</accession>